<dbReference type="Pfam" id="PF00023">
    <property type="entry name" value="Ank"/>
    <property type="match status" value="1"/>
</dbReference>
<keyword evidence="5" id="KW-0812">Transmembrane</keyword>
<dbReference type="GO" id="GO:0016020">
    <property type="term" value="C:membrane"/>
    <property type="evidence" value="ECO:0007669"/>
    <property type="project" value="InterPro"/>
</dbReference>
<name>A0A8H7DXP6_9EURO</name>
<dbReference type="GO" id="GO:0046873">
    <property type="term" value="F:metal ion transmembrane transporter activity"/>
    <property type="evidence" value="ECO:0007669"/>
    <property type="project" value="InterPro"/>
</dbReference>
<comment type="caution">
    <text evidence="6">The sequence shown here is derived from an EMBL/GenBank/DDBJ whole genome shotgun (WGS) entry which is preliminary data.</text>
</comment>
<dbReference type="PROSITE" id="PS50297">
    <property type="entry name" value="ANK_REP_REGION"/>
    <property type="match status" value="1"/>
</dbReference>
<accession>A0A8H7DXP6</accession>
<proteinExistence type="predicted"/>
<dbReference type="EMBL" id="JAACFV010000192">
    <property type="protein sequence ID" value="KAF7503184.1"/>
    <property type="molecule type" value="Genomic_DNA"/>
</dbReference>
<dbReference type="PANTHER" id="PTHR24198">
    <property type="entry name" value="ANKYRIN REPEAT AND PROTEIN KINASE DOMAIN-CONTAINING PROTEIN"/>
    <property type="match status" value="1"/>
</dbReference>
<dbReference type="Gene3D" id="1.25.40.20">
    <property type="entry name" value="Ankyrin repeat-containing domain"/>
    <property type="match status" value="1"/>
</dbReference>
<evidence type="ECO:0000256" key="1">
    <source>
        <dbReference type="ARBA" id="ARBA00022737"/>
    </source>
</evidence>
<keyword evidence="2 3" id="KW-0040">ANK repeat</keyword>
<evidence type="ECO:0000256" key="3">
    <source>
        <dbReference type="PROSITE-ProRule" id="PRU00023"/>
    </source>
</evidence>
<feature type="transmembrane region" description="Helical" evidence="5">
    <location>
        <begin position="644"/>
        <end position="672"/>
    </location>
</feature>
<evidence type="ECO:0000313" key="6">
    <source>
        <dbReference type="EMBL" id="KAF7503184.1"/>
    </source>
</evidence>
<dbReference type="Proteomes" id="UP000606974">
    <property type="component" value="Unassembled WGS sequence"/>
</dbReference>
<feature type="repeat" description="ANK" evidence="3">
    <location>
        <begin position="187"/>
        <end position="219"/>
    </location>
</feature>
<dbReference type="Pfam" id="PF01544">
    <property type="entry name" value="CorA"/>
    <property type="match status" value="1"/>
</dbReference>
<evidence type="ECO:0000313" key="7">
    <source>
        <dbReference type="Proteomes" id="UP000606974"/>
    </source>
</evidence>
<organism evidence="6 7">
    <name type="scientific">Endocarpon pusillum</name>
    <dbReference type="NCBI Taxonomy" id="364733"/>
    <lineage>
        <taxon>Eukaryota</taxon>
        <taxon>Fungi</taxon>
        <taxon>Dikarya</taxon>
        <taxon>Ascomycota</taxon>
        <taxon>Pezizomycotina</taxon>
        <taxon>Eurotiomycetes</taxon>
        <taxon>Chaetothyriomycetidae</taxon>
        <taxon>Verrucariales</taxon>
        <taxon>Verrucariaceae</taxon>
        <taxon>Endocarpon</taxon>
    </lineage>
</organism>
<reference evidence="6" key="1">
    <citation type="submission" date="2020-02" db="EMBL/GenBank/DDBJ databases">
        <authorList>
            <person name="Palmer J.M."/>
        </authorList>
    </citation>
    <scope>NUCLEOTIDE SEQUENCE</scope>
    <source>
        <strain evidence="6">EPUS1.4</strain>
        <tissue evidence="6">Thallus</tissue>
    </source>
</reference>
<keyword evidence="7" id="KW-1185">Reference proteome</keyword>
<feature type="coiled-coil region" evidence="4">
    <location>
        <begin position="589"/>
        <end position="616"/>
    </location>
</feature>
<sequence length="700" mass="78769">MADYKADPRFDAFNAILPYNGEDFNGFCSYPVTAMTPALPDKLGSSQALQADSTALSADVKNQILQIVEVIWNGKNPYEEDDLKDLQNLRTLMENCRHDLQIDVDRITRIAIAKGKLQMLKYLVEECGASLLSRDTRGGTPVINAARQETQNLDSDSDSGGMVLKYIAGKLTDKEVFRTELYHQDLDGKTVLDYAIAVDSPDVVQFCFEHGADPDIIDKPNGSVWDIAWVFNHDASLLVCTLHARIPASLDLPLYFSGVDLRYGPPCIETKVTKGPLIYAVLRHVIEDPLLKYENRHQDVIFDEFLKSFSNSPTVPGDPDLTYREPSCHCSMERHTGDPNRGPSVLSVVFPCLAIQDMSSFEKSRSELKDLRNTIGWSNIGKYFQMTRTLDETYYPSLTRKSLKTRNMHQVVTRECKETINGDKISDTTRPILTVPQFWIWKVGKLVFSAYSPPGKLHSRLKDYEADMSYHSIDKNIGTLSELTDTKSPNAHVAALLIDQIKRFGRTQGINLYQSPLDIFEIGVVRVLSTVDDYMQDDDLAADANMKEKNLVNDIADIRDELAMVDFVLRQQDAVLDSLMKQEKDQDLKNSVLTNLEAAREEIKGYRERVSKIDKDAERVDKTVQDRLNLKRTFASIRDTKASLLLGIAVIGFTVVNILFAPLAFMTALFALNIDELVKHKNGTGGDAVYPSWYIVVTFS</sequence>
<keyword evidence="5" id="KW-0472">Membrane</keyword>
<keyword evidence="4" id="KW-0175">Coiled coil</keyword>
<dbReference type="PROSITE" id="PS50088">
    <property type="entry name" value="ANK_REPEAT"/>
    <property type="match status" value="1"/>
</dbReference>
<dbReference type="AlphaFoldDB" id="A0A8H7DXP6"/>
<evidence type="ECO:0000256" key="2">
    <source>
        <dbReference type="ARBA" id="ARBA00023043"/>
    </source>
</evidence>
<dbReference type="InterPro" id="IPR036770">
    <property type="entry name" value="Ankyrin_rpt-contain_sf"/>
</dbReference>
<keyword evidence="1" id="KW-0677">Repeat</keyword>
<dbReference type="OrthoDB" id="4483578at2759"/>
<evidence type="ECO:0008006" key="8">
    <source>
        <dbReference type="Google" id="ProtNLM"/>
    </source>
</evidence>
<dbReference type="SUPFAM" id="SSF140860">
    <property type="entry name" value="Pseudo ankyrin repeat-like"/>
    <property type="match status" value="1"/>
</dbReference>
<gene>
    <name evidence="6" type="ORF">GJ744_004217</name>
</gene>
<evidence type="ECO:0000256" key="5">
    <source>
        <dbReference type="SAM" id="Phobius"/>
    </source>
</evidence>
<dbReference type="InterPro" id="IPR002110">
    <property type="entry name" value="Ankyrin_rpt"/>
</dbReference>
<keyword evidence="5" id="KW-1133">Transmembrane helix</keyword>
<dbReference type="PANTHER" id="PTHR24198:SF165">
    <property type="entry name" value="ANKYRIN REPEAT-CONTAINING PROTEIN-RELATED"/>
    <property type="match status" value="1"/>
</dbReference>
<protein>
    <recommendedName>
        <fullName evidence="8">Ankyrin repeat protein</fullName>
    </recommendedName>
</protein>
<dbReference type="InterPro" id="IPR002523">
    <property type="entry name" value="MgTranspt_CorA/ZnTranspt_ZntB"/>
</dbReference>
<evidence type="ECO:0000256" key="4">
    <source>
        <dbReference type="SAM" id="Coils"/>
    </source>
</evidence>